<dbReference type="STRING" id="1314777.A0A164V2L0"/>
<evidence type="ECO:0000313" key="4">
    <source>
        <dbReference type="Proteomes" id="UP000076722"/>
    </source>
</evidence>
<evidence type="ECO:0000313" key="3">
    <source>
        <dbReference type="EMBL" id="KZS93757.1"/>
    </source>
</evidence>
<feature type="region of interest" description="Disordered" evidence="1">
    <location>
        <begin position="1"/>
        <end position="67"/>
    </location>
</feature>
<protein>
    <submittedName>
        <fullName evidence="3">Uncharacterized protein</fullName>
    </submittedName>
</protein>
<organism evidence="3 4">
    <name type="scientific">Sistotremastrum niveocremeum HHB9708</name>
    <dbReference type="NCBI Taxonomy" id="1314777"/>
    <lineage>
        <taxon>Eukaryota</taxon>
        <taxon>Fungi</taxon>
        <taxon>Dikarya</taxon>
        <taxon>Basidiomycota</taxon>
        <taxon>Agaricomycotina</taxon>
        <taxon>Agaricomycetes</taxon>
        <taxon>Sistotremastrales</taxon>
        <taxon>Sistotremastraceae</taxon>
        <taxon>Sertulicium</taxon>
        <taxon>Sertulicium niveocremeum</taxon>
    </lineage>
</organism>
<name>A0A164V2L0_9AGAM</name>
<sequence length="397" mass="44176">MAYNMDSDRRSAVPSFYGGRPSNVNSDARRSTYETPPLLHERNDSSASYHNPQARPSLDRPSLSAGYNRNSFIAPAREEPVKLGHDEEEFVGGQGQEDPWDVYADFNNQGPRYSGAAFANFTNQDSGYRKLPPSNSSIKRETTDGGSVAGGNVELVTVPALGPEWNLEEMREMKKSARQQDRRDARARNFKAWWRDQRGCCGGWATRKAVVFFCFGLCVVIGIALAVCIPRVPSFSFQANQPIQPPQNVSGVTNPPNEFSRAPTNFSFPAEIVLEMNTHSNVLPLHFTHLRASIYDLNTLQKVADGDWGNHVVPAKKFFPFTIPVLFNYTAINDTDLTWLDFYNACRNSNQYVNGTRPGVNLKLILDMNIVGLIKTQGSSAQLENVACPFELPTNSV</sequence>
<dbReference type="EMBL" id="KV419406">
    <property type="protein sequence ID" value="KZS93757.1"/>
    <property type="molecule type" value="Genomic_DNA"/>
</dbReference>
<keyword evidence="4" id="KW-1185">Reference proteome</keyword>
<reference evidence="3 4" key="1">
    <citation type="journal article" date="2016" name="Mol. Biol. Evol.">
        <title>Comparative Genomics of Early-Diverging Mushroom-Forming Fungi Provides Insights into the Origins of Lignocellulose Decay Capabilities.</title>
        <authorList>
            <person name="Nagy L.G."/>
            <person name="Riley R."/>
            <person name="Tritt A."/>
            <person name="Adam C."/>
            <person name="Daum C."/>
            <person name="Floudas D."/>
            <person name="Sun H."/>
            <person name="Yadav J.S."/>
            <person name="Pangilinan J."/>
            <person name="Larsson K.H."/>
            <person name="Matsuura K."/>
            <person name="Barry K."/>
            <person name="Labutti K."/>
            <person name="Kuo R."/>
            <person name="Ohm R.A."/>
            <person name="Bhattacharya S.S."/>
            <person name="Shirouzu T."/>
            <person name="Yoshinaga Y."/>
            <person name="Martin F.M."/>
            <person name="Grigoriev I.V."/>
            <person name="Hibbett D.S."/>
        </authorList>
    </citation>
    <scope>NUCLEOTIDE SEQUENCE [LARGE SCALE GENOMIC DNA]</scope>
    <source>
        <strain evidence="3 4">HHB9708</strain>
    </source>
</reference>
<feature type="region of interest" description="Disordered" evidence="1">
    <location>
        <begin position="124"/>
        <end position="149"/>
    </location>
</feature>
<keyword evidence="2" id="KW-0472">Membrane</keyword>
<keyword evidence="2" id="KW-1133">Transmembrane helix</keyword>
<gene>
    <name evidence="3" type="ORF">SISNIDRAFT_478537</name>
</gene>
<dbReference type="AlphaFoldDB" id="A0A164V2L0"/>
<evidence type="ECO:0000256" key="1">
    <source>
        <dbReference type="SAM" id="MobiDB-lite"/>
    </source>
</evidence>
<dbReference type="OrthoDB" id="5582002at2759"/>
<feature type="compositionally biased region" description="Basic and acidic residues" evidence="1">
    <location>
        <begin position="1"/>
        <end position="11"/>
    </location>
</feature>
<dbReference type="Proteomes" id="UP000076722">
    <property type="component" value="Unassembled WGS sequence"/>
</dbReference>
<keyword evidence="2" id="KW-0812">Transmembrane</keyword>
<accession>A0A164V2L0</accession>
<feature type="transmembrane region" description="Helical" evidence="2">
    <location>
        <begin position="209"/>
        <end position="229"/>
    </location>
</feature>
<proteinExistence type="predicted"/>
<evidence type="ECO:0000256" key="2">
    <source>
        <dbReference type="SAM" id="Phobius"/>
    </source>
</evidence>